<sequence>MAMPSVNLLSLLLLWACVSTQADDEVALLAFKAAAIAGSTDGGDPLASWNGSGGGAGGFCSWEGVRCGRRHRRVVALSLPSYGLTGTLSPAIGNLTFMRELNLSSNWFRGDIPESIGHLVRLQTLDLSVNTFSGALPANLSSCASLMILRLASNQLHGSIPVEIGHKLRSIQKLSFANNSLTGPIPGSLANMTSLYLLNLNANQLDGLIPHELGSIGGLQYLFLSENNLSGVLPHALYNLSMLKQFVVLGNHLAGTIPADIGDRFPNMEVLTFSANQFRGAIPPSVSNISTLRNLELASNSFSKHVPPTLGRSQGLEKLFLGDNKLQANDREGWEFIASLANCSQLQLLSLGNNSFTGKLPNSITNLSTTLQYLHLGNMMISGFIPSNIGNLFGLEVLAITNTFVSGMIPDSIGRLENLVELGLYNNSLSGLVPSSLGNLTHLNKLLAYYGNLEGPIPASLGNLKNMFILDLSTNRLNGSIPSEILKLPTLSYYLDLSYNSLSGPLPTEVGTLANLNQLILSGNKLSGNIPNSIQNCKLLERLLLDHNSFEGSIPQSLANLKGLALLNLTMNKLSGRIPDALSSIHGLEQLYLAHNNLSGLIPSSLQNLTSLSMLDLSFNNLQGEVPKGGVFANATYMSIYGNDELCGGAPQFHLAPCFMTLLEKKKRKLSKSLMVALTLISVLVFLVLVVVLTQLIHKKLKKRQGNQLIPTIGEQYERVSYHALSNGTHEFSEDKLLGQGSYGTVYKCTLHDHDTTVAVKVFNTQQSGSNRSFVDECEALRRARHRCLIKIITCCSSINHQGKEFKALVFEFMPNGSLNGWLHPEPRMPTIRNTLSLEQRLDIAVDIIDALDYLHNRCQPPIVHCDLKPSNILLAEDMSARVGDFGISRILPESASKALQNSNSTTGIRGSIGYIAPEYGEGSSVTTHGDVYSLGILLLEIFTGRSPTDVMFRGPLDLHEFSKNALPERIWDIADKTMWLHTDANDSVIRSRIDNCLVSFISLGISCSKRQPKERTLIHDAAIEMQAIRDSYFKFARSLAVEHQGVAPSLQ</sequence>
<dbReference type="Gene3D" id="3.80.10.10">
    <property type="entry name" value="Ribonuclease Inhibitor"/>
    <property type="match status" value="4"/>
</dbReference>
<comment type="similarity">
    <text evidence="3">Belongs to the protein kinase superfamily. Ser/Thr protein kinase family.</text>
</comment>
<dbReference type="InterPro" id="IPR055414">
    <property type="entry name" value="LRR_R13L4/SHOC2-like"/>
</dbReference>
<dbReference type="FunFam" id="3.30.200.20:FF:000432">
    <property type="entry name" value="LRR receptor-like serine/threonine-protein kinase EFR"/>
    <property type="match status" value="1"/>
</dbReference>
<dbReference type="GO" id="GO:0005524">
    <property type="term" value="F:ATP binding"/>
    <property type="evidence" value="ECO:0007669"/>
    <property type="project" value="UniProtKB-UniRule"/>
</dbReference>
<evidence type="ECO:0000256" key="3">
    <source>
        <dbReference type="ARBA" id="ARBA00008684"/>
    </source>
</evidence>
<dbReference type="FunFam" id="1.10.510.10:FF:000358">
    <property type="entry name" value="Putative leucine-rich repeat receptor-like serine/threonine-protein kinase"/>
    <property type="match status" value="1"/>
</dbReference>
<dbReference type="Pfam" id="PF00560">
    <property type="entry name" value="LRR_1"/>
    <property type="match status" value="7"/>
</dbReference>
<comment type="function">
    <text evidence="22">Receptor kinase that detects X.oryzae pv. oryzae protein Ax21 to promote innate immunity. Following X.oryzae pv. oryzae protein Ax21 detection, undergoes cleavage, releasing the processed protein kinase Xa21 chain.</text>
</comment>
<dbReference type="SUPFAM" id="SSF56112">
    <property type="entry name" value="Protein kinase-like (PK-like)"/>
    <property type="match status" value="1"/>
</dbReference>
<evidence type="ECO:0000256" key="25">
    <source>
        <dbReference type="PROSITE-ProRule" id="PRU10141"/>
    </source>
</evidence>
<evidence type="ECO:0000256" key="6">
    <source>
        <dbReference type="ARBA" id="ARBA00022527"/>
    </source>
</evidence>
<dbReference type="Pfam" id="PF00069">
    <property type="entry name" value="Pkinase"/>
    <property type="match status" value="1"/>
</dbReference>
<dbReference type="InterPro" id="IPR000719">
    <property type="entry name" value="Prot_kinase_dom"/>
</dbReference>
<dbReference type="Pfam" id="PF23598">
    <property type="entry name" value="LRR_14"/>
    <property type="match status" value="1"/>
</dbReference>
<dbReference type="InterPro" id="IPR032675">
    <property type="entry name" value="LRR_dom_sf"/>
</dbReference>
<feature type="chain" id="PRO_5044818094" description="Receptor kinase-like protein Xa21" evidence="27">
    <location>
        <begin position="23"/>
        <end position="1052"/>
    </location>
</feature>
<evidence type="ECO:0000256" key="19">
    <source>
        <dbReference type="ARBA" id="ARBA00023180"/>
    </source>
</evidence>
<dbReference type="GO" id="GO:0004674">
    <property type="term" value="F:protein serine/threonine kinase activity"/>
    <property type="evidence" value="ECO:0007669"/>
    <property type="project" value="UniProtKB-KW"/>
</dbReference>
<dbReference type="GO" id="GO:0005789">
    <property type="term" value="C:endoplasmic reticulum membrane"/>
    <property type="evidence" value="ECO:0007669"/>
    <property type="project" value="UniProtKB-SubCell"/>
</dbReference>
<dbReference type="PROSITE" id="PS00108">
    <property type="entry name" value="PROTEIN_KINASE_ST"/>
    <property type="match status" value="1"/>
</dbReference>
<evidence type="ECO:0000259" key="28">
    <source>
        <dbReference type="PROSITE" id="PS50011"/>
    </source>
</evidence>
<keyword evidence="18" id="KW-0675">Receptor</keyword>
<evidence type="ECO:0000256" key="24">
    <source>
        <dbReference type="ARBA" id="ARBA00072040"/>
    </source>
</evidence>
<keyword evidence="19" id="KW-0325">Glycoprotein</keyword>
<dbReference type="PROSITE" id="PS50011">
    <property type="entry name" value="PROTEIN_KINASE_DOM"/>
    <property type="match status" value="1"/>
</dbReference>
<evidence type="ECO:0000256" key="26">
    <source>
        <dbReference type="SAM" id="Phobius"/>
    </source>
</evidence>
<dbReference type="GO" id="GO:0009791">
    <property type="term" value="P:post-embryonic development"/>
    <property type="evidence" value="ECO:0007669"/>
    <property type="project" value="UniProtKB-ARBA"/>
</dbReference>
<keyword evidence="17 26" id="KW-0472">Membrane</keyword>
<gene>
    <name evidence="29" type="ORF">URODEC1_LOCUS125729</name>
</gene>
<evidence type="ECO:0000256" key="2">
    <source>
        <dbReference type="ARBA" id="ARBA00004389"/>
    </source>
</evidence>
<keyword evidence="8" id="KW-0433">Leucine-rich repeat</keyword>
<evidence type="ECO:0000313" key="29">
    <source>
        <dbReference type="EMBL" id="CAM0152957.1"/>
    </source>
</evidence>
<evidence type="ECO:0000256" key="10">
    <source>
        <dbReference type="ARBA" id="ARBA00022692"/>
    </source>
</evidence>
<dbReference type="PANTHER" id="PTHR27000">
    <property type="entry name" value="LEUCINE-RICH REPEAT RECEPTOR-LIKE PROTEIN KINASE FAMILY PROTEIN-RELATED"/>
    <property type="match status" value="1"/>
</dbReference>
<dbReference type="SMART" id="SM00369">
    <property type="entry name" value="LRR_TYP"/>
    <property type="match status" value="8"/>
</dbReference>
<dbReference type="FunFam" id="3.80.10.10:FF:000233">
    <property type="entry name" value="Leucine-rich repeat receptor-like protein kinase TDR"/>
    <property type="match status" value="1"/>
</dbReference>
<dbReference type="FunFam" id="3.80.10.10:FF:000693">
    <property type="entry name" value="LRR receptor-like serine/threonine-protein kinase EFR"/>
    <property type="match status" value="1"/>
</dbReference>
<proteinExistence type="inferred from homology"/>
<dbReference type="EC" id="2.7.11.1" evidence="4"/>
<dbReference type="FunFam" id="3.80.10.10:FF:001158">
    <property type="entry name" value="Leucine-rich repeat protein kinase family protein"/>
    <property type="match status" value="1"/>
</dbReference>
<keyword evidence="13 25" id="KW-0547">Nucleotide-binding</keyword>
<evidence type="ECO:0000256" key="22">
    <source>
        <dbReference type="ARBA" id="ARBA00054320"/>
    </source>
</evidence>
<evidence type="ECO:0000256" key="5">
    <source>
        <dbReference type="ARBA" id="ARBA00022475"/>
    </source>
</evidence>
<evidence type="ECO:0000256" key="13">
    <source>
        <dbReference type="ARBA" id="ARBA00022741"/>
    </source>
</evidence>
<feature type="domain" description="Protein kinase" evidence="28">
    <location>
        <begin position="732"/>
        <end position="1034"/>
    </location>
</feature>
<evidence type="ECO:0000256" key="16">
    <source>
        <dbReference type="ARBA" id="ARBA00022989"/>
    </source>
</evidence>
<dbReference type="Pfam" id="PF08263">
    <property type="entry name" value="LRRNT_2"/>
    <property type="match status" value="1"/>
</dbReference>
<dbReference type="InterPro" id="IPR011009">
    <property type="entry name" value="Kinase-like_dom_sf"/>
</dbReference>
<feature type="signal peptide" evidence="27">
    <location>
        <begin position="1"/>
        <end position="22"/>
    </location>
</feature>
<keyword evidence="30" id="KW-1185">Reference proteome</keyword>
<dbReference type="InterPro" id="IPR013210">
    <property type="entry name" value="LRR_N_plant-typ"/>
</dbReference>
<keyword evidence="10 26" id="KW-0812">Transmembrane</keyword>
<evidence type="ECO:0000256" key="8">
    <source>
        <dbReference type="ARBA" id="ARBA00022614"/>
    </source>
</evidence>
<dbReference type="InterPro" id="IPR008271">
    <property type="entry name" value="Ser/Thr_kinase_AS"/>
</dbReference>
<comment type="function">
    <text evidence="23">The processed protein kinase Xa21 chain released by protein cleavage after X.oryzae pv. oryzae protein Ax21 detection translocates into the nucleus where it can bind and regulate WRKY62, a transcription factor. Confers resistance to the bacterial pathogen X.oryzae pv. oryzae (Xoo).</text>
</comment>
<reference evidence="29" key="1">
    <citation type="submission" date="2024-10" db="EMBL/GenBank/DDBJ databases">
        <authorList>
            <person name="Ryan C."/>
        </authorList>
    </citation>
    <scope>NUCLEOTIDE SEQUENCE [LARGE SCALE GENOMIC DNA]</scope>
</reference>
<evidence type="ECO:0000256" key="1">
    <source>
        <dbReference type="ARBA" id="ARBA00004162"/>
    </source>
</evidence>
<dbReference type="GO" id="GO:0005886">
    <property type="term" value="C:plasma membrane"/>
    <property type="evidence" value="ECO:0007669"/>
    <property type="project" value="UniProtKB-SubCell"/>
</dbReference>
<feature type="binding site" evidence="25">
    <location>
        <position position="761"/>
    </location>
    <ligand>
        <name>ATP</name>
        <dbReference type="ChEBI" id="CHEBI:30616"/>
    </ligand>
</feature>
<keyword evidence="9" id="KW-0808">Transferase</keyword>
<dbReference type="InterPro" id="IPR003591">
    <property type="entry name" value="Leu-rich_rpt_typical-subtyp"/>
</dbReference>
<keyword evidence="14" id="KW-0418">Kinase</keyword>
<comment type="catalytic activity">
    <reaction evidence="21">
        <text>L-seryl-[protein] + ATP = O-phospho-L-seryl-[protein] + ADP + H(+)</text>
        <dbReference type="Rhea" id="RHEA:17989"/>
        <dbReference type="Rhea" id="RHEA-COMP:9863"/>
        <dbReference type="Rhea" id="RHEA-COMP:11604"/>
        <dbReference type="ChEBI" id="CHEBI:15378"/>
        <dbReference type="ChEBI" id="CHEBI:29999"/>
        <dbReference type="ChEBI" id="CHEBI:30616"/>
        <dbReference type="ChEBI" id="CHEBI:83421"/>
        <dbReference type="ChEBI" id="CHEBI:456216"/>
        <dbReference type="EC" id="2.7.11.1"/>
    </reaction>
</comment>
<name>A0ABC9HDS9_9POAL</name>
<dbReference type="AlphaFoldDB" id="A0ABC9HDS9"/>
<comment type="catalytic activity">
    <reaction evidence="20">
        <text>L-threonyl-[protein] + ATP = O-phospho-L-threonyl-[protein] + ADP + H(+)</text>
        <dbReference type="Rhea" id="RHEA:46608"/>
        <dbReference type="Rhea" id="RHEA-COMP:11060"/>
        <dbReference type="Rhea" id="RHEA-COMP:11605"/>
        <dbReference type="ChEBI" id="CHEBI:15378"/>
        <dbReference type="ChEBI" id="CHEBI:30013"/>
        <dbReference type="ChEBI" id="CHEBI:30616"/>
        <dbReference type="ChEBI" id="CHEBI:61977"/>
        <dbReference type="ChEBI" id="CHEBI:456216"/>
        <dbReference type="EC" id="2.7.11.1"/>
    </reaction>
</comment>
<keyword evidence="15 25" id="KW-0067">ATP-binding</keyword>
<dbReference type="PANTHER" id="PTHR27000:SF777">
    <property type="entry name" value="PROTEIN KINASE DOMAIN-CONTAINING PROTEIN"/>
    <property type="match status" value="1"/>
</dbReference>
<dbReference type="Pfam" id="PF13855">
    <property type="entry name" value="LRR_8"/>
    <property type="match status" value="1"/>
</dbReference>
<keyword evidence="16 26" id="KW-1133">Transmembrane helix</keyword>
<dbReference type="SUPFAM" id="SSF52058">
    <property type="entry name" value="L domain-like"/>
    <property type="match status" value="2"/>
</dbReference>
<dbReference type="Gene3D" id="3.30.200.20">
    <property type="entry name" value="Phosphorylase Kinase, domain 1"/>
    <property type="match status" value="1"/>
</dbReference>
<feature type="transmembrane region" description="Helical" evidence="26">
    <location>
        <begin position="674"/>
        <end position="697"/>
    </location>
</feature>
<keyword evidence="7" id="KW-0597">Phosphoprotein</keyword>
<evidence type="ECO:0000256" key="12">
    <source>
        <dbReference type="ARBA" id="ARBA00022737"/>
    </source>
</evidence>
<evidence type="ECO:0000256" key="21">
    <source>
        <dbReference type="ARBA" id="ARBA00048679"/>
    </source>
</evidence>
<keyword evidence="11 27" id="KW-0732">Signal</keyword>
<evidence type="ECO:0000256" key="23">
    <source>
        <dbReference type="ARBA" id="ARBA00056628"/>
    </source>
</evidence>
<evidence type="ECO:0000256" key="15">
    <source>
        <dbReference type="ARBA" id="ARBA00022840"/>
    </source>
</evidence>
<evidence type="ECO:0000256" key="11">
    <source>
        <dbReference type="ARBA" id="ARBA00022729"/>
    </source>
</evidence>
<dbReference type="PROSITE" id="PS00107">
    <property type="entry name" value="PROTEIN_KINASE_ATP"/>
    <property type="match status" value="1"/>
</dbReference>
<evidence type="ECO:0000256" key="17">
    <source>
        <dbReference type="ARBA" id="ARBA00023136"/>
    </source>
</evidence>
<evidence type="ECO:0000256" key="9">
    <source>
        <dbReference type="ARBA" id="ARBA00022679"/>
    </source>
</evidence>
<dbReference type="InterPro" id="IPR001611">
    <property type="entry name" value="Leu-rich_rpt"/>
</dbReference>
<organism evidence="29 30">
    <name type="scientific">Urochloa decumbens</name>
    <dbReference type="NCBI Taxonomy" id="240449"/>
    <lineage>
        <taxon>Eukaryota</taxon>
        <taxon>Viridiplantae</taxon>
        <taxon>Streptophyta</taxon>
        <taxon>Embryophyta</taxon>
        <taxon>Tracheophyta</taxon>
        <taxon>Spermatophyta</taxon>
        <taxon>Magnoliopsida</taxon>
        <taxon>Liliopsida</taxon>
        <taxon>Poales</taxon>
        <taxon>Poaceae</taxon>
        <taxon>PACMAD clade</taxon>
        <taxon>Panicoideae</taxon>
        <taxon>Panicodae</taxon>
        <taxon>Paniceae</taxon>
        <taxon>Melinidinae</taxon>
        <taxon>Urochloa</taxon>
    </lineage>
</organism>
<evidence type="ECO:0000256" key="27">
    <source>
        <dbReference type="SAM" id="SignalP"/>
    </source>
</evidence>
<evidence type="ECO:0000256" key="7">
    <source>
        <dbReference type="ARBA" id="ARBA00022553"/>
    </source>
</evidence>
<evidence type="ECO:0000256" key="20">
    <source>
        <dbReference type="ARBA" id="ARBA00047899"/>
    </source>
</evidence>
<dbReference type="InterPro" id="IPR017441">
    <property type="entry name" value="Protein_kinase_ATP_BS"/>
</dbReference>
<dbReference type="Proteomes" id="UP001497457">
    <property type="component" value="Unassembled WGS sequence"/>
</dbReference>
<protein>
    <recommendedName>
        <fullName evidence="24">Receptor kinase-like protein Xa21</fullName>
        <ecNumber evidence="4">2.7.11.1</ecNumber>
    </recommendedName>
</protein>
<dbReference type="Gene3D" id="1.10.510.10">
    <property type="entry name" value="Transferase(Phosphotransferase) domain 1"/>
    <property type="match status" value="1"/>
</dbReference>
<dbReference type="SMART" id="SM00220">
    <property type="entry name" value="S_TKc"/>
    <property type="match status" value="1"/>
</dbReference>
<evidence type="ECO:0000256" key="4">
    <source>
        <dbReference type="ARBA" id="ARBA00012513"/>
    </source>
</evidence>
<keyword evidence="12" id="KW-0677">Repeat</keyword>
<dbReference type="EMBL" id="CAXIPR030006727">
    <property type="protein sequence ID" value="CAM0152957.1"/>
    <property type="molecule type" value="Genomic_DNA"/>
</dbReference>
<keyword evidence="6" id="KW-0723">Serine/threonine-protein kinase</keyword>
<evidence type="ECO:0000313" key="30">
    <source>
        <dbReference type="Proteomes" id="UP001497457"/>
    </source>
</evidence>
<comment type="caution">
    <text evidence="29">The sequence shown here is derived from an EMBL/GenBank/DDBJ whole genome shotgun (WGS) entry which is preliminary data.</text>
</comment>
<accession>A0ABC9HDS9</accession>
<evidence type="ECO:0000256" key="14">
    <source>
        <dbReference type="ARBA" id="ARBA00022777"/>
    </source>
</evidence>
<comment type="subcellular location">
    <subcellularLocation>
        <location evidence="1">Cell membrane</location>
        <topology evidence="1">Single-pass membrane protein</topology>
    </subcellularLocation>
    <subcellularLocation>
        <location evidence="2">Endoplasmic reticulum membrane</location>
        <topology evidence="2">Single-pass membrane protein</topology>
    </subcellularLocation>
</comment>
<keyword evidence="5" id="KW-1003">Cell membrane</keyword>
<evidence type="ECO:0000256" key="18">
    <source>
        <dbReference type="ARBA" id="ARBA00023170"/>
    </source>
</evidence>